<dbReference type="RefSeq" id="WP_208145991.1">
    <property type="nucleotide sequence ID" value="NZ_AP024613.1"/>
</dbReference>
<gene>
    <name evidence="2" type="ORF">TUM17379_01110</name>
</gene>
<evidence type="ECO:0000256" key="1">
    <source>
        <dbReference type="SAM" id="Phobius"/>
    </source>
</evidence>
<sequence length="346" mass="40015">MTREYYHLPDGAKISPVRPGKGLQAPSEDLPKLQQYYRQHIQPKASKYERLRIKSLKQCRTRVALFVLTLVVTLLLVWHYWYDLMYYSSLGPEASFALALTPVLLMFFWCKKPIKAFQTQVKKDLFPLIFRYFGDDFTFSPNDGLPLRPFRDAGILPKHDIARASDFITGGYKQVELGISELVLKSEYRDSKNKKRTSEVFKGLAMTFTVPQNFGCHAVLIRDRGLLGKLSSSYSGLEQMKLEDPVFEKEFDVFADNQINGRVLMNPLFMERLLDLSKKFGRDLRCAFHGRQLLILFPSNKDRFETASIFEGATFEKEFSQIHSEMQQLFAIIDILKLETRAGYQA</sequence>
<name>A0AAD1K634_9GAMM</name>
<feature type="transmembrane region" description="Helical" evidence="1">
    <location>
        <begin position="94"/>
        <end position="110"/>
    </location>
</feature>
<dbReference type="EMBL" id="AP024613">
    <property type="protein sequence ID" value="BCV43093.1"/>
    <property type="molecule type" value="Genomic_DNA"/>
</dbReference>
<proteinExistence type="predicted"/>
<evidence type="ECO:0000313" key="3">
    <source>
        <dbReference type="Proteomes" id="UP000825078"/>
    </source>
</evidence>
<organism evidence="2 3">
    <name type="scientific">Shewanella algae</name>
    <dbReference type="NCBI Taxonomy" id="38313"/>
    <lineage>
        <taxon>Bacteria</taxon>
        <taxon>Pseudomonadati</taxon>
        <taxon>Pseudomonadota</taxon>
        <taxon>Gammaproteobacteria</taxon>
        <taxon>Alteromonadales</taxon>
        <taxon>Shewanellaceae</taxon>
        <taxon>Shewanella</taxon>
    </lineage>
</organism>
<evidence type="ECO:0000313" key="2">
    <source>
        <dbReference type="EMBL" id="BCV43093.1"/>
    </source>
</evidence>
<keyword evidence="1" id="KW-0812">Transmembrane</keyword>
<accession>A0AAD1K634</accession>
<keyword evidence="1" id="KW-1133">Transmembrane helix</keyword>
<protein>
    <submittedName>
        <fullName evidence="2">Galanin</fullName>
    </submittedName>
</protein>
<dbReference type="Pfam" id="PF11335">
    <property type="entry name" value="DUF3137"/>
    <property type="match status" value="1"/>
</dbReference>
<feature type="transmembrane region" description="Helical" evidence="1">
    <location>
        <begin position="63"/>
        <end position="82"/>
    </location>
</feature>
<dbReference type="InterPro" id="IPR021484">
    <property type="entry name" value="DUF3137"/>
</dbReference>
<reference evidence="2" key="1">
    <citation type="submission" date="2021-05" db="EMBL/GenBank/DDBJ databases">
        <title>Molecular characterization for Shewanella algae harboring chromosomal blaOXA-55-like strains isolated from clinical and environment sample.</title>
        <authorList>
            <person name="Ohama Y."/>
            <person name="Aoki K."/>
            <person name="Harada S."/>
            <person name="Moriya K."/>
            <person name="Ishii Y."/>
            <person name="Tateda K."/>
        </authorList>
    </citation>
    <scope>NUCLEOTIDE SEQUENCE</scope>
    <source>
        <strain evidence="2">TUM17379</strain>
    </source>
</reference>
<dbReference type="Proteomes" id="UP000825078">
    <property type="component" value="Chromosome"/>
</dbReference>
<keyword evidence="1" id="KW-0472">Membrane</keyword>
<dbReference type="AlphaFoldDB" id="A0AAD1K634"/>